<organism evidence="1 2">
    <name type="scientific">Sporolactobacillus inulinus</name>
    <dbReference type="NCBI Taxonomy" id="2078"/>
    <lineage>
        <taxon>Bacteria</taxon>
        <taxon>Bacillati</taxon>
        <taxon>Bacillota</taxon>
        <taxon>Bacilli</taxon>
        <taxon>Bacillales</taxon>
        <taxon>Sporolactobacillaceae</taxon>
        <taxon>Sporolactobacillus</taxon>
    </lineage>
</organism>
<dbReference type="AlphaFoldDB" id="A0A4Y1ZFN0"/>
<accession>A0A4Y1ZFN0</accession>
<evidence type="ECO:0000313" key="2">
    <source>
        <dbReference type="Proteomes" id="UP000319716"/>
    </source>
</evidence>
<dbReference type="RefSeq" id="WP_262393177.1">
    <property type="nucleotide sequence ID" value="NZ_BEXB01000036.1"/>
</dbReference>
<reference evidence="1 2" key="1">
    <citation type="submission" date="2017-11" db="EMBL/GenBank/DDBJ databases">
        <title>Draft Genome Sequence of Sporolactobacillus inulinus NBRC 111894 Isolated from Koso, a Japanese Sugar-Vegetable Fermented Beverage.</title>
        <authorList>
            <person name="Chiou T.Y."/>
            <person name="Oshima K."/>
            <person name="Suda W."/>
            <person name="Hattori M."/>
            <person name="Takahashi T."/>
        </authorList>
    </citation>
    <scope>NUCLEOTIDE SEQUENCE [LARGE SCALE GENOMIC DNA]</scope>
    <source>
        <strain evidence="1 2">NBRC111894</strain>
    </source>
</reference>
<evidence type="ECO:0000313" key="1">
    <source>
        <dbReference type="EMBL" id="GAY77976.1"/>
    </source>
</evidence>
<protein>
    <submittedName>
        <fullName evidence="1">Uncharacterized protein</fullName>
    </submittedName>
</protein>
<dbReference type="EMBL" id="BEXB01000036">
    <property type="protein sequence ID" value="GAY77976.1"/>
    <property type="molecule type" value="Genomic_DNA"/>
</dbReference>
<gene>
    <name evidence="1" type="ORF">NBRC111894_3530</name>
</gene>
<name>A0A4Y1ZFN0_9BACL</name>
<dbReference type="Proteomes" id="UP000319716">
    <property type="component" value="Unassembled WGS sequence"/>
</dbReference>
<sequence>MIPKGLNTNHILLAVEEMDNAQLVRLHEDPDQFEKHHLMMNGKFYPLGGIVMRAIWYATQTEPQLGDYRNSDEIKKAVESLGFVVTSERMIYGKKGNQYSATSAAYGWTLYSDRPLEL</sequence>
<comment type="caution">
    <text evidence="1">The sequence shown here is derived from an EMBL/GenBank/DDBJ whole genome shotgun (WGS) entry which is preliminary data.</text>
</comment>
<proteinExistence type="predicted"/>